<feature type="compositionally biased region" description="Polar residues" evidence="3">
    <location>
        <begin position="1"/>
        <end position="11"/>
    </location>
</feature>
<evidence type="ECO:0000256" key="1">
    <source>
        <dbReference type="ARBA" id="ARBA00022741"/>
    </source>
</evidence>
<gene>
    <name evidence="5" type="ORF">H4N64_02795</name>
</gene>
<dbReference type="EMBL" id="JACMSF010000002">
    <property type="protein sequence ID" value="MBC2900542.1"/>
    <property type="molecule type" value="Genomic_DNA"/>
</dbReference>
<dbReference type="AlphaFoldDB" id="A0A7X1IZJ2"/>
<sequence>MGRAETQQRGTQAGAGEQCDRNPGGVPKTLERDVELAVAQAALDALSSRSQTGGASLPPRRSGVLAFTGAAGAGKTTLLDEVRRLAAERECRVLSAKGGELEQGVAFHVVRQLFQPLLASYSDSERREVLGDWYAIIGPCIGLCPTGEGVAPDPQGVLDGLDWLVTNVALRRGPLVMIVDDAHWVDLESLTWLTSFARQAEDLPTLIVVAYRPEESTEAAKAFSGMMERNRVRPLALEPLTPAAVSALLRGALGTDVDESFCHEAWQVTGGNPWETVELVARIRERGVDPVRENVRLLRDLAAATTMGGGLVDRLEQLGTSATRLAWAVAILSSEATLDLVASLAALGPANVSQSADLLRAEHILKPGRRLEFTHPLIATAVYRSIPGGTRVAMHGKAARELIDAGLGPAVAARHLLETQPEGDDAVARQLRDAAREYVRLGAPDAARRCLSRALRESPVGELRAAILHELGSPALAHEPATAVNHLRAALDEPDLPPVLRQGIATRLARALAYCDRMTEAMSVLEEEARTTAGARGRLRLLTEHFLQAAFTSEAHDAPALSRRLAQLTERLTGREATERYLFGLRGWDAVVRGESVSTALEYAERAMSDDMSWTDERWGFEIPALVALTFLHCDCPKRAEELFTRGIAEFEREGWRGTPLALGYTFLGYIRFRCGRLTDAEDFVRAGLRLADRVSPDVPVHWYAIGSLIEILLARGQVEAAERMAAENGLGEPFPSAVTFPDAQTVHAELLLARGMAKEAAAELSQVGQRLDAHGMRNPGLCPWLLQLALATAATDVQQGRELAQEALHRAERFGAASALGHALRVMARLSDGPGSIALLHRAVTELERSDASYELACALVELGTALRRGGRASQAAESLYRGVDLAVQCGADALVTQARDELIAAGLGPRRLK</sequence>
<dbReference type="GO" id="GO:0004016">
    <property type="term" value="F:adenylate cyclase activity"/>
    <property type="evidence" value="ECO:0007669"/>
    <property type="project" value="TreeGrafter"/>
</dbReference>
<dbReference type="Pfam" id="PF13191">
    <property type="entry name" value="AAA_16"/>
    <property type="match status" value="1"/>
</dbReference>
<comment type="caution">
    <text evidence="5">The sequence shown here is derived from an EMBL/GenBank/DDBJ whole genome shotgun (WGS) entry which is preliminary data.</text>
</comment>
<dbReference type="PANTHER" id="PTHR16305">
    <property type="entry name" value="TESTICULAR SOLUBLE ADENYLYL CYCLASE"/>
    <property type="match status" value="1"/>
</dbReference>
<dbReference type="PANTHER" id="PTHR16305:SF35">
    <property type="entry name" value="TRANSCRIPTIONAL ACTIVATOR DOMAIN"/>
    <property type="match status" value="1"/>
</dbReference>
<dbReference type="GO" id="GO:0005737">
    <property type="term" value="C:cytoplasm"/>
    <property type="evidence" value="ECO:0007669"/>
    <property type="project" value="TreeGrafter"/>
</dbReference>
<dbReference type="InterPro" id="IPR041664">
    <property type="entry name" value="AAA_16"/>
</dbReference>
<proteinExistence type="predicted"/>
<dbReference type="Proteomes" id="UP000584670">
    <property type="component" value="Unassembled WGS sequence"/>
</dbReference>
<protein>
    <submittedName>
        <fullName evidence="5">AAA family ATPase</fullName>
    </submittedName>
</protein>
<keyword evidence="6" id="KW-1185">Reference proteome</keyword>
<dbReference type="SUPFAM" id="SSF48452">
    <property type="entry name" value="TPR-like"/>
    <property type="match status" value="1"/>
</dbReference>
<keyword evidence="2" id="KW-0067">ATP-binding</keyword>
<evidence type="ECO:0000256" key="2">
    <source>
        <dbReference type="ARBA" id="ARBA00022840"/>
    </source>
</evidence>
<dbReference type="GO" id="GO:0005524">
    <property type="term" value="F:ATP binding"/>
    <property type="evidence" value="ECO:0007669"/>
    <property type="project" value="UniProtKB-KW"/>
</dbReference>
<evidence type="ECO:0000256" key="3">
    <source>
        <dbReference type="SAM" id="MobiDB-lite"/>
    </source>
</evidence>
<evidence type="ECO:0000313" key="5">
    <source>
        <dbReference type="EMBL" id="MBC2900542.1"/>
    </source>
</evidence>
<dbReference type="InterPro" id="IPR027417">
    <property type="entry name" value="P-loop_NTPase"/>
</dbReference>
<accession>A0A7X1IZJ2</accession>
<evidence type="ECO:0000313" key="6">
    <source>
        <dbReference type="Proteomes" id="UP000584670"/>
    </source>
</evidence>
<dbReference type="Gene3D" id="1.25.40.10">
    <property type="entry name" value="Tetratricopeptide repeat domain"/>
    <property type="match status" value="1"/>
</dbReference>
<name>A0A7X1IZJ2_9ACTN</name>
<evidence type="ECO:0000259" key="4">
    <source>
        <dbReference type="Pfam" id="PF13191"/>
    </source>
</evidence>
<dbReference type="RefSeq" id="WP_186280448.1">
    <property type="nucleotide sequence ID" value="NZ_JACMSF010000002.1"/>
</dbReference>
<organism evidence="5 6">
    <name type="scientific">Streptomyces cupreus</name>
    <dbReference type="NCBI Taxonomy" id="2759956"/>
    <lineage>
        <taxon>Bacteria</taxon>
        <taxon>Bacillati</taxon>
        <taxon>Actinomycetota</taxon>
        <taxon>Actinomycetes</taxon>
        <taxon>Kitasatosporales</taxon>
        <taxon>Streptomycetaceae</taxon>
        <taxon>Streptomyces</taxon>
    </lineage>
</organism>
<keyword evidence="1" id="KW-0547">Nucleotide-binding</keyword>
<dbReference type="InterPro" id="IPR011990">
    <property type="entry name" value="TPR-like_helical_dom_sf"/>
</dbReference>
<feature type="domain" description="Orc1-like AAA ATPase" evidence="4">
    <location>
        <begin position="63"/>
        <end position="208"/>
    </location>
</feature>
<reference evidence="5 6" key="1">
    <citation type="submission" date="2020-08" db="EMBL/GenBank/DDBJ databases">
        <title>Streptomyces sp. PSKA01 genome sequencing and assembly.</title>
        <authorList>
            <person name="Mandal S."/>
            <person name="Maiti P.K."/>
            <person name="Das P."/>
        </authorList>
    </citation>
    <scope>NUCLEOTIDE SEQUENCE [LARGE SCALE GENOMIC DNA]</scope>
    <source>
        <strain evidence="5 6">PSKA01</strain>
    </source>
</reference>
<dbReference type="SUPFAM" id="SSF52540">
    <property type="entry name" value="P-loop containing nucleoside triphosphate hydrolases"/>
    <property type="match status" value="1"/>
</dbReference>
<feature type="region of interest" description="Disordered" evidence="3">
    <location>
        <begin position="1"/>
        <end position="30"/>
    </location>
</feature>